<evidence type="ECO:0000256" key="1">
    <source>
        <dbReference type="SAM" id="MobiDB-lite"/>
    </source>
</evidence>
<dbReference type="AlphaFoldDB" id="S8B211"/>
<dbReference type="EMBL" id="KB644411">
    <property type="protein sequence ID" value="EPS28422.1"/>
    <property type="molecule type" value="Genomic_DNA"/>
</dbReference>
<organism evidence="2 3">
    <name type="scientific">Penicillium oxalicum (strain 114-2 / CGMCC 5302)</name>
    <name type="common">Penicillium decumbens</name>
    <dbReference type="NCBI Taxonomy" id="933388"/>
    <lineage>
        <taxon>Eukaryota</taxon>
        <taxon>Fungi</taxon>
        <taxon>Dikarya</taxon>
        <taxon>Ascomycota</taxon>
        <taxon>Pezizomycotina</taxon>
        <taxon>Eurotiomycetes</taxon>
        <taxon>Eurotiomycetidae</taxon>
        <taxon>Eurotiales</taxon>
        <taxon>Aspergillaceae</taxon>
        <taxon>Penicillium</taxon>
    </lineage>
</organism>
<accession>S8B211</accession>
<feature type="region of interest" description="Disordered" evidence="1">
    <location>
        <begin position="1"/>
        <end position="41"/>
    </location>
</feature>
<proteinExistence type="predicted"/>
<evidence type="ECO:0000313" key="2">
    <source>
        <dbReference type="EMBL" id="EPS28422.1"/>
    </source>
</evidence>
<sequence>MSTLRLTRERITIGRPGETTSQPTDRAQSPSSSTLQGLPSSNLKIHVWTQTGPIALTGADPLRGNWKGIAGGAEKMIESIPPDIN</sequence>
<name>S8B211_PENO1</name>
<evidence type="ECO:0000313" key="3">
    <source>
        <dbReference type="Proteomes" id="UP000019376"/>
    </source>
</evidence>
<feature type="compositionally biased region" description="Basic and acidic residues" evidence="1">
    <location>
        <begin position="1"/>
        <end position="12"/>
    </location>
</feature>
<feature type="compositionally biased region" description="Polar residues" evidence="1">
    <location>
        <begin position="18"/>
        <end position="41"/>
    </location>
</feature>
<protein>
    <submittedName>
        <fullName evidence="2">Uncharacterized protein</fullName>
    </submittedName>
</protein>
<gene>
    <name evidence="2" type="ORF">PDE_03368</name>
</gene>
<keyword evidence="3" id="KW-1185">Reference proteome</keyword>
<reference evidence="2 3" key="1">
    <citation type="journal article" date="2013" name="PLoS ONE">
        <title>Genomic and secretomic analyses reveal unique features of the lignocellulolytic enzyme system of Penicillium decumbens.</title>
        <authorList>
            <person name="Liu G."/>
            <person name="Zhang L."/>
            <person name="Wei X."/>
            <person name="Zou G."/>
            <person name="Qin Y."/>
            <person name="Ma L."/>
            <person name="Li J."/>
            <person name="Zheng H."/>
            <person name="Wang S."/>
            <person name="Wang C."/>
            <person name="Xun L."/>
            <person name="Zhao G.-P."/>
            <person name="Zhou Z."/>
            <person name="Qu Y."/>
        </authorList>
    </citation>
    <scope>NUCLEOTIDE SEQUENCE [LARGE SCALE GENOMIC DNA]</scope>
    <source>
        <strain evidence="3">114-2 / CGMCC 5302</strain>
    </source>
</reference>
<dbReference type="Proteomes" id="UP000019376">
    <property type="component" value="Unassembled WGS sequence"/>
</dbReference>
<dbReference type="HOGENOM" id="CLU_2513361_0_0_1"/>